<evidence type="ECO:0000256" key="4">
    <source>
        <dbReference type="ARBA" id="ARBA00022723"/>
    </source>
</evidence>
<comment type="similarity">
    <text evidence="1">In the N-terminal section; belongs to the CRISPR-associated nuclease Cas3-HD family.</text>
</comment>
<keyword evidence="7" id="KW-0347">Helicase</keyword>
<dbReference type="NCBIfam" id="TIGR01596">
    <property type="entry name" value="cas3_HD"/>
    <property type="match status" value="1"/>
</dbReference>
<proteinExistence type="inferred from homology"/>
<dbReference type="InterPro" id="IPR006483">
    <property type="entry name" value="CRISPR-assoc_Cas3_HD"/>
</dbReference>
<sequence length="777" mass="86283">MGVNSLGKPTIDPGFLRFAHSNPAFPNDLSCWEPLVGEDGHLEAVSRHCQRFAGRTFHQLPELLTLAEVSARWHDLGKFSKAFQRYLRIAGGDVHNGEVCGRVDHSSAGAQYAMKKLPPPLNAMVAYVIAGHHAGLYDGIRTQGTSLMARLQKKGLPPWQEAVPKALLEAPAVAMPKLNADKRADIAFQLGFATRMLFSCLVDADFLATEAFMNPVQAGERMVDGVDFSALDRHLTDYLTQRFRKREGKVAAARAEVLATCRSKAIGKPGFYSLTVPTGGGKTLSSLAFALRHCVQNDLDRVIYAIPFTSIIEQTAEVFRKTFEGFPAGGDALVLEHHSNFDPDRETTRNRLTSENWDAPLIVTTNVQLFESLFANRTSRCRKLHNIAKSVIVLDEAQMLPVDLLKPCLKALRLLVEQYGCTIVLCTATQPAIEFRAGKFEIGLPAPTPIIDDAQALYTRLKRVDVHQAGVLDCASLAAHMSEIEQGLTIVNTRRHAVAVFGALKQAVGVDGCFHLSAAMTPVHRNQVLREIRRRLRRREPCRVVATQLIEAGVDVDFPMVWRALTGLDSIAQAAGRCNREGRRDRAVTWIFEPKEEEFRRLIGMLGSSADAAGQVIASGRHTDLLGLAAIEHYFNLHYWQQQAGWDRRGICGAFRTGDRRLPLDCDFASVADRFRFIDDTQRPIVVGWGGQGEAVLRELNCLHGLGLHPNRILSRRLQRQTVSVSQWIWEQALAEGKVEILCDRFAVLSAPQLYYNDELGLQLDADPFYDPNMTIV</sequence>
<dbReference type="InterPro" id="IPR014001">
    <property type="entry name" value="Helicase_ATP-bd"/>
</dbReference>
<dbReference type="GO" id="GO:0046872">
    <property type="term" value="F:metal ion binding"/>
    <property type="evidence" value="ECO:0007669"/>
    <property type="project" value="UniProtKB-KW"/>
</dbReference>
<dbReference type="Gene3D" id="3.40.50.300">
    <property type="entry name" value="P-loop containing nucleotide triphosphate hydrolases"/>
    <property type="match status" value="2"/>
</dbReference>
<dbReference type="InterPro" id="IPR038257">
    <property type="entry name" value="CRISPR-assoc_Cas3_HD_sf"/>
</dbReference>
<name>A0A831WBR0_9GAMM</name>
<evidence type="ECO:0000259" key="10">
    <source>
        <dbReference type="PROSITE" id="PS51192"/>
    </source>
</evidence>
<evidence type="ECO:0000256" key="1">
    <source>
        <dbReference type="ARBA" id="ARBA00006847"/>
    </source>
</evidence>
<organism evidence="12">
    <name type="scientific">Sedimenticola thiotaurini</name>
    <dbReference type="NCBI Taxonomy" id="1543721"/>
    <lineage>
        <taxon>Bacteria</taxon>
        <taxon>Pseudomonadati</taxon>
        <taxon>Pseudomonadota</taxon>
        <taxon>Gammaproteobacteria</taxon>
        <taxon>Chromatiales</taxon>
        <taxon>Sedimenticolaceae</taxon>
        <taxon>Sedimenticola</taxon>
    </lineage>
</organism>
<dbReference type="InterPro" id="IPR027417">
    <property type="entry name" value="P-loop_NTPase"/>
</dbReference>
<dbReference type="InterPro" id="IPR006474">
    <property type="entry name" value="Helicase_Cas3_CRISPR-ass_core"/>
</dbReference>
<dbReference type="GO" id="GO:0016787">
    <property type="term" value="F:hydrolase activity"/>
    <property type="evidence" value="ECO:0007669"/>
    <property type="project" value="UniProtKB-KW"/>
</dbReference>
<accession>A0A831WBR0</accession>
<dbReference type="Pfam" id="PF18019">
    <property type="entry name" value="Cas3_HD"/>
    <property type="match status" value="1"/>
</dbReference>
<keyword evidence="8" id="KW-0067">ATP-binding</keyword>
<evidence type="ECO:0000256" key="6">
    <source>
        <dbReference type="ARBA" id="ARBA00022801"/>
    </source>
</evidence>
<keyword evidence="4" id="KW-0479">Metal-binding</keyword>
<dbReference type="GO" id="GO:0003676">
    <property type="term" value="F:nucleic acid binding"/>
    <property type="evidence" value="ECO:0007669"/>
    <property type="project" value="InterPro"/>
</dbReference>
<evidence type="ECO:0000256" key="5">
    <source>
        <dbReference type="ARBA" id="ARBA00022741"/>
    </source>
</evidence>
<dbReference type="SUPFAM" id="SSF109604">
    <property type="entry name" value="HD-domain/PDEase-like"/>
    <property type="match status" value="1"/>
</dbReference>
<dbReference type="EMBL" id="DRKP01000176">
    <property type="protein sequence ID" value="HEB97522.1"/>
    <property type="molecule type" value="Genomic_DNA"/>
</dbReference>
<reference evidence="12" key="1">
    <citation type="journal article" date="2020" name="mSystems">
        <title>Genome- and Community-Level Interaction Insights into Carbon Utilization and Element Cycling Functions of Hydrothermarchaeota in Hydrothermal Sediment.</title>
        <authorList>
            <person name="Zhou Z."/>
            <person name="Liu Y."/>
            <person name="Xu W."/>
            <person name="Pan J."/>
            <person name="Luo Z.H."/>
            <person name="Li M."/>
        </authorList>
    </citation>
    <scope>NUCLEOTIDE SEQUENCE [LARGE SCALE GENOMIC DNA]</scope>
    <source>
        <strain evidence="12">HyVt-443</strain>
    </source>
</reference>
<evidence type="ECO:0000256" key="2">
    <source>
        <dbReference type="ARBA" id="ARBA00009046"/>
    </source>
</evidence>
<keyword evidence="9" id="KW-0051">Antiviral defense</keyword>
<dbReference type="GO" id="GO:0004386">
    <property type="term" value="F:helicase activity"/>
    <property type="evidence" value="ECO:0007669"/>
    <property type="project" value="UniProtKB-KW"/>
</dbReference>
<dbReference type="Proteomes" id="UP000886251">
    <property type="component" value="Unassembled WGS sequence"/>
</dbReference>
<dbReference type="PROSITE" id="PS51192">
    <property type="entry name" value="HELICASE_ATP_BIND_1"/>
    <property type="match status" value="1"/>
</dbReference>
<dbReference type="GO" id="GO:0051607">
    <property type="term" value="P:defense response to virus"/>
    <property type="evidence" value="ECO:0007669"/>
    <property type="project" value="UniProtKB-KW"/>
</dbReference>
<evidence type="ECO:0000256" key="3">
    <source>
        <dbReference type="ARBA" id="ARBA00022722"/>
    </source>
</evidence>
<evidence type="ECO:0000256" key="9">
    <source>
        <dbReference type="ARBA" id="ARBA00023118"/>
    </source>
</evidence>
<gene>
    <name evidence="12" type="primary">cas3</name>
    <name evidence="12" type="ORF">ENI96_13955</name>
</gene>
<keyword evidence="6" id="KW-0378">Hydrolase</keyword>
<comment type="caution">
    <text evidence="12">The sequence shown here is derived from an EMBL/GenBank/DDBJ whole genome shotgun (WGS) entry which is preliminary data.</text>
</comment>
<dbReference type="Pfam" id="PF22590">
    <property type="entry name" value="Cas3-like_C_2"/>
    <property type="match status" value="1"/>
</dbReference>
<protein>
    <submittedName>
        <fullName evidence="12">CRISPR-associated helicase Cas3</fullName>
    </submittedName>
</protein>
<evidence type="ECO:0000256" key="7">
    <source>
        <dbReference type="ARBA" id="ARBA00022806"/>
    </source>
</evidence>
<feature type="domain" description="Helicase ATP-binding" evidence="10">
    <location>
        <begin position="263"/>
        <end position="448"/>
    </location>
</feature>
<keyword evidence="5" id="KW-0547">Nucleotide-binding</keyword>
<dbReference type="Gene3D" id="1.10.3210.30">
    <property type="match status" value="1"/>
</dbReference>
<dbReference type="Pfam" id="PF00270">
    <property type="entry name" value="DEAD"/>
    <property type="match status" value="1"/>
</dbReference>
<dbReference type="CDD" id="cd17930">
    <property type="entry name" value="DEXHc_cas3"/>
    <property type="match status" value="1"/>
</dbReference>
<feature type="domain" description="HD Cas3-type" evidence="11">
    <location>
        <begin position="38"/>
        <end position="207"/>
    </location>
</feature>
<keyword evidence="3" id="KW-0540">Nuclease</keyword>
<dbReference type="AlphaFoldDB" id="A0A831WBR0"/>
<dbReference type="SUPFAM" id="SSF52540">
    <property type="entry name" value="P-loop containing nucleoside triphosphate hydrolases"/>
    <property type="match status" value="1"/>
</dbReference>
<dbReference type="PROSITE" id="PS51643">
    <property type="entry name" value="HD_CAS3"/>
    <property type="match status" value="1"/>
</dbReference>
<dbReference type="InterPro" id="IPR011545">
    <property type="entry name" value="DEAD/DEAH_box_helicase_dom"/>
</dbReference>
<evidence type="ECO:0000259" key="11">
    <source>
        <dbReference type="PROSITE" id="PS51643"/>
    </source>
</evidence>
<dbReference type="SMART" id="SM00487">
    <property type="entry name" value="DEXDc"/>
    <property type="match status" value="1"/>
</dbReference>
<dbReference type="NCBIfam" id="TIGR01587">
    <property type="entry name" value="cas3_core"/>
    <property type="match status" value="1"/>
</dbReference>
<dbReference type="InterPro" id="IPR054712">
    <property type="entry name" value="Cas3-like_dom"/>
</dbReference>
<dbReference type="GO" id="GO:0005524">
    <property type="term" value="F:ATP binding"/>
    <property type="evidence" value="ECO:0007669"/>
    <property type="project" value="UniProtKB-KW"/>
</dbReference>
<comment type="similarity">
    <text evidence="2">In the central section; belongs to the CRISPR-associated helicase Cas3 family.</text>
</comment>
<evidence type="ECO:0000256" key="8">
    <source>
        <dbReference type="ARBA" id="ARBA00022840"/>
    </source>
</evidence>
<evidence type="ECO:0000313" key="12">
    <source>
        <dbReference type="EMBL" id="HEB97522.1"/>
    </source>
</evidence>
<dbReference type="CDD" id="cd09641">
    <property type="entry name" value="Cas3''_I"/>
    <property type="match status" value="1"/>
</dbReference>
<dbReference type="GO" id="GO:0004518">
    <property type="term" value="F:nuclease activity"/>
    <property type="evidence" value="ECO:0007669"/>
    <property type="project" value="UniProtKB-KW"/>
</dbReference>